<dbReference type="Gene3D" id="3.60.10.10">
    <property type="entry name" value="Endonuclease/exonuclease/phosphatase"/>
    <property type="match status" value="1"/>
</dbReference>
<dbReference type="GeneID" id="126878694"/>
<feature type="compositionally biased region" description="Basic residues" evidence="1">
    <location>
        <begin position="14"/>
        <end position="24"/>
    </location>
</feature>
<evidence type="ECO:0000313" key="3">
    <source>
        <dbReference type="EnsemblMetazoa" id="XP_050497514.1"/>
    </source>
</evidence>
<evidence type="ECO:0000313" key="4">
    <source>
        <dbReference type="Proteomes" id="UP001652700"/>
    </source>
</evidence>
<feature type="region of interest" description="Disordered" evidence="1">
    <location>
        <begin position="1"/>
        <end position="35"/>
    </location>
</feature>
<name>A0ABM5JHV0_DIAVI</name>
<dbReference type="SUPFAM" id="SSF56219">
    <property type="entry name" value="DNase I-like"/>
    <property type="match status" value="1"/>
</dbReference>
<proteinExistence type="predicted"/>
<dbReference type="PANTHER" id="PTHR23227">
    <property type="entry name" value="BUCENTAUR RELATED"/>
    <property type="match status" value="1"/>
</dbReference>
<dbReference type="RefSeq" id="XP_050497514.1">
    <property type="nucleotide sequence ID" value="XM_050641557.1"/>
</dbReference>
<dbReference type="InterPro" id="IPR036691">
    <property type="entry name" value="Endo/exonu/phosph_ase_sf"/>
</dbReference>
<protein>
    <recommendedName>
        <fullName evidence="2">Endonuclease/exonuclease/phosphatase domain-containing protein</fullName>
    </recommendedName>
</protein>
<dbReference type="InterPro" id="IPR005135">
    <property type="entry name" value="Endo/exonuclease/phosphatase"/>
</dbReference>
<dbReference type="Pfam" id="PF03372">
    <property type="entry name" value="Exo_endo_phos"/>
    <property type="match status" value="1"/>
</dbReference>
<dbReference type="CDD" id="cd09076">
    <property type="entry name" value="L1-EN"/>
    <property type="match status" value="1"/>
</dbReference>
<keyword evidence="4" id="KW-1185">Reference proteome</keyword>
<feature type="domain" description="Endonuclease/exonuclease/phosphatase" evidence="2">
    <location>
        <begin position="49"/>
        <end position="285"/>
    </location>
</feature>
<organism evidence="3 4">
    <name type="scientific">Diabrotica virgifera virgifera</name>
    <name type="common">western corn rootworm</name>
    <dbReference type="NCBI Taxonomy" id="50390"/>
    <lineage>
        <taxon>Eukaryota</taxon>
        <taxon>Metazoa</taxon>
        <taxon>Ecdysozoa</taxon>
        <taxon>Arthropoda</taxon>
        <taxon>Hexapoda</taxon>
        <taxon>Insecta</taxon>
        <taxon>Pterygota</taxon>
        <taxon>Neoptera</taxon>
        <taxon>Endopterygota</taxon>
        <taxon>Coleoptera</taxon>
        <taxon>Polyphaga</taxon>
        <taxon>Cucujiformia</taxon>
        <taxon>Chrysomeloidea</taxon>
        <taxon>Chrysomelidae</taxon>
        <taxon>Galerucinae</taxon>
        <taxon>Diabroticina</taxon>
        <taxon>Diabroticites</taxon>
        <taxon>Diabrotica</taxon>
    </lineage>
</organism>
<sequence length="396" mass="45657">MAVQRTINSGTDHGHRKTRSGRRGNSHDNRASQVVTRRNPCFKDAINIGTWNVRSMYEPGKMNNIIQEMQRLNIDILGISDTRWSSSGSFATNNGMIYFSGNNDPHHRYGVAIVVSKKMMQSVINFTPVSDRVIFLQLHTKTVNLNIIQVYAPTAEKSDEEVEEFYKQINHVLKSIKARDVTIILGDFNSKIGEGKSGKYVGNYGLGLRNERGDRMLQFCQENDMIISNTFFKLPKRRLYTWTSPQHNAQKIVRNQIDFVLINERYKNGIKSVKAYPGADVSSDHNPLIARVSIKLKKPSQRVKPDYIDTSRLQNSKIKEELKQQINGNLRMLSKKEPNTHVENKWQNLKEALIKPAQNILSRGNTTKRQEWMTEKILSLMEERRQFKGKCKQKYN</sequence>
<dbReference type="InterPro" id="IPR027124">
    <property type="entry name" value="Swc5/CFDP1/2"/>
</dbReference>
<accession>A0ABM5JHV0</accession>
<dbReference type="Proteomes" id="UP001652700">
    <property type="component" value="Unplaced"/>
</dbReference>
<feature type="compositionally biased region" description="Polar residues" evidence="1">
    <location>
        <begin position="1"/>
        <end position="11"/>
    </location>
</feature>
<evidence type="ECO:0000256" key="1">
    <source>
        <dbReference type="SAM" id="MobiDB-lite"/>
    </source>
</evidence>
<evidence type="ECO:0000259" key="2">
    <source>
        <dbReference type="Pfam" id="PF03372"/>
    </source>
</evidence>
<dbReference type="PANTHER" id="PTHR23227:SF85">
    <property type="entry name" value="CRANIOFACIAL DEVELOPMENT PROTEIN 2"/>
    <property type="match status" value="1"/>
</dbReference>
<dbReference type="EnsemblMetazoa" id="XM_050641557.1">
    <property type="protein sequence ID" value="XP_050497514.1"/>
    <property type="gene ID" value="LOC126878694"/>
</dbReference>
<reference evidence="3" key="1">
    <citation type="submission" date="2025-05" db="UniProtKB">
        <authorList>
            <consortium name="EnsemblMetazoa"/>
        </authorList>
    </citation>
    <scope>IDENTIFICATION</scope>
</reference>